<dbReference type="Pfam" id="PF03235">
    <property type="entry name" value="GmrSD_N"/>
    <property type="match status" value="1"/>
</dbReference>
<evidence type="ECO:0000313" key="2">
    <source>
        <dbReference type="EMBL" id="USN14057.1"/>
    </source>
</evidence>
<organism evidence="2 3">
    <name type="scientific">Brevundimonas phage vB_BpoS-Kabachok</name>
    <dbReference type="NCBI Taxonomy" id="2948600"/>
    <lineage>
        <taxon>Viruses</taxon>
        <taxon>Duplodnaviria</taxon>
        <taxon>Heunggongvirae</taxon>
        <taxon>Uroviricota</taxon>
        <taxon>Caudoviricetes</taxon>
        <taxon>Jeanschmidtviridae</taxon>
        <taxon>Marchewkavirus</taxon>
        <taxon>Marchewkavirus kabachok</taxon>
    </lineage>
</organism>
<dbReference type="PANTHER" id="PTHR39639">
    <property type="entry name" value="CHROMOSOME 16, WHOLE GENOME SHOTGUN SEQUENCE"/>
    <property type="match status" value="1"/>
</dbReference>
<reference evidence="2" key="1">
    <citation type="submission" date="2022-05" db="EMBL/GenBank/DDBJ databases">
        <authorList>
            <person name="Friedrich I."/>
            <person name="Poehlein A."/>
            <person name="Schneider D."/>
            <person name="Hertel R."/>
            <person name="Daniel R."/>
        </authorList>
    </citation>
    <scope>NUCLEOTIDE SEQUENCE</scope>
</reference>
<keyword evidence="3" id="KW-1185">Reference proteome</keyword>
<dbReference type="InterPro" id="IPR004919">
    <property type="entry name" value="GmrSD_N"/>
</dbReference>
<protein>
    <recommendedName>
        <fullName evidence="1">GmrSD restriction endonucleases N-terminal domain-containing protein</fullName>
    </recommendedName>
</protein>
<gene>
    <name evidence="2" type="ORF">KABACHOK_02210</name>
</gene>
<proteinExistence type="predicted"/>
<evidence type="ECO:0000259" key="1">
    <source>
        <dbReference type="Pfam" id="PF03235"/>
    </source>
</evidence>
<dbReference type="Proteomes" id="UP001056685">
    <property type="component" value="Segment"/>
</dbReference>
<name>A0A9E7MQ37_9CAUD</name>
<dbReference type="EMBL" id="ON529852">
    <property type="protein sequence ID" value="USN14057.1"/>
    <property type="molecule type" value="Genomic_DNA"/>
</dbReference>
<feature type="domain" description="GmrSD restriction endonucleases N-terminal" evidence="1">
    <location>
        <begin position="48"/>
        <end position="146"/>
    </location>
</feature>
<accession>A0A9E7MQ37</accession>
<evidence type="ECO:0000313" key="3">
    <source>
        <dbReference type="Proteomes" id="UP001056685"/>
    </source>
</evidence>
<sequence length="226" mass="25842">MPKTAIPEGCKMPIPWFRASNTSGTILSIYRPDAMWDRPLRAGERKLGNFILPDFQRPPVWTTEQKVRFIESIWQRLPLGAYIVNRVGGLDSPYDGLLLDGQQRITAIMDYVADAFPVMGYLWSDLTPIDQRQFAMIPMAYMETKLEDMDQIKEVYDRLAYGGTAHDPKDAEKEVYWEVVHASGDRSDYTDLDVARQEHAELQALDPSWRLVEVTRFDRVVVAGAA</sequence>
<dbReference type="PANTHER" id="PTHR39639:SF1">
    <property type="entry name" value="DUF262 DOMAIN-CONTAINING PROTEIN"/>
    <property type="match status" value="1"/>
</dbReference>